<evidence type="ECO:0000256" key="5">
    <source>
        <dbReference type="SAM" id="SignalP"/>
    </source>
</evidence>
<dbReference type="PROSITE" id="PS50111">
    <property type="entry name" value="CHEMOTAXIS_TRANSDUC_2"/>
    <property type="match status" value="1"/>
</dbReference>
<dbReference type="AlphaFoldDB" id="A0AAU7JFB1"/>
<dbReference type="InterPro" id="IPR003660">
    <property type="entry name" value="HAMP_dom"/>
</dbReference>
<evidence type="ECO:0000256" key="4">
    <source>
        <dbReference type="SAM" id="Phobius"/>
    </source>
</evidence>
<dbReference type="PANTHER" id="PTHR32089:SF112">
    <property type="entry name" value="LYSOZYME-LIKE PROTEIN-RELATED"/>
    <property type="match status" value="1"/>
</dbReference>
<dbReference type="PANTHER" id="PTHR32089">
    <property type="entry name" value="METHYL-ACCEPTING CHEMOTAXIS PROTEIN MCPB"/>
    <property type="match status" value="1"/>
</dbReference>
<sequence>MYRFSVKSKLFLALSLLAAVALTIALHATLAARQVGQKLPGVDRAAREALMAERLDGLVKEAVMESRGVYLAATGAVAEPAVRRLEAVLAEIDAMDLGWADDVAGADIGPATIREGVARFVAFRKRLAAMASAGDPAGARALGNAGEARAVRLRLTDDLQLLKTRAQARMLDQSRAAAQEVSAMQALVSMIALTCVAVAVGLASFLSLVVIARPIEELTRSMTRLAEGDTTIALPPQDRFDEIGDMNRALAVLRDAVKRNNDLVTELKSRDDREAVLRRQAEVKGRAMSFDQRLRAWINEIGGLITQLADAAGAMTASSGRSRIGSEFLTESSRKAAAEVSQAAASAEQLSRSVEDIERRIVESAAIVRQTVETARQTGFSVDDLAAISNRVGGVVQVIGEIAGQTNLLALNATIEAARAGEAGRGFAVVAAEVKSLASQTARATAEIAEQIDSMQRAGAGSAAALRAIQTKIAEVDEISAAIAVTADQQRASTASIAATIRSTADGAQAMAKLAEDVDASSFESAQSAGTFLSIVREIDRQAVAMREEVERFFQMLEAA</sequence>
<dbReference type="InterPro" id="IPR004090">
    <property type="entry name" value="Chemotax_Me-accpt_rcpt"/>
</dbReference>
<dbReference type="Pfam" id="PF00672">
    <property type="entry name" value="HAMP"/>
    <property type="match status" value="1"/>
</dbReference>
<accession>A0AAU7JFB1</accession>
<organism evidence="8">
    <name type="scientific">Alsobacter sp. KACC 23698</name>
    <dbReference type="NCBI Taxonomy" id="3149229"/>
    <lineage>
        <taxon>Bacteria</taxon>
        <taxon>Pseudomonadati</taxon>
        <taxon>Pseudomonadota</taxon>
        <taxon>Alphaproteobacteria</taxon>
        <taxon>Hyphomicrobiales</taxon>
        <taxon>Alsobacteraceae</taxon>
        <taxon>Alsobacter</taxon>
    </lineage>
</organism>
<evidence type="ECO:0000256" key="1">
    <source>
        <dbReference type="ARBA" id="ARBA00023224"/>
    </source>
</evidence>
<feature type="domain" description="Methyl-accepting transducer" evidence="6">
    <location>
        <begin position="304"/>
        <end position="526"/>
    </location>
</feature>
<dbReference type="RefSeq" id="WP_406855789.1">
    <property type="nucleotide sequence ID" value="NZ_CP157484.1"/>
</dbReference>
<feature type="signal peptide" evidence="5">
    <location>
        <begin position="1"/>
        <end position="27"/>
    </location>
</feature>
<keyword evidence="4" id="KW-0812">Transmembrane</keyword>
<dbReference type="Gene3D" id="6.10.340.10">
    <property type="match status" value="1"/>
</dbReference>
<dbReference type="CDD" id="cd06225">
    <property type="entry name" value="HAMP"/>
    <property type="match status" value="1"/>
</dbReference>
<evidence type="ECO:0000313" key="8">
    <source>
        <dbReference type="EMBL" id="XBO38951.1"/>
    </source>
</evidence>
<dbReference type="SMART" id="SM00283">
    <property type="entry name" value="MA"/>
    <property type="match status" value="1"/>
</dbReference>
<dbReference type="Gene3D" id="1.10.287.950">
    <property type="entry name" value="Methyl-accepting chemotaxis protein"/>
    <property type="match status" value="1"/>
</dbReference>
<dbReference type="GO" id="GO:0004888">
    <property type="term" value="F:transmembrane signaling receptor activity"/>
    <property type="evidence" value="ECO:0007669"/>
    <property type="project" value="InterPro"/>
</dbReference>
<dbReference type="SMART" id="SM00304">
    <property type="entry name" value="HAMP"/>
    <property type="match status" value="1"/>
</dbReference>
<dbReference type="GO" id="GO:0007165">
    <property type="term" value="P:signal transduction"/>
    <property type="evidence" value="ECO:0007669"/>
    <property type="project" value="UniProtKB-KW"/>
</dbReference>
<protein>
    <submittedName>
        <fullName evidence="8">HAMP domain-containing methyl-accepting chemotaxis protein</fullName>
    </submittedName>
</protein>
<evidence type="ECO:0000256" key="2">
    <source>
        <dbReference type="ARBA" id="ARBA00029447"/>
    </source>
</evidence>
<dbReference type="SUPFAM" id="SSF58104">
    <property type="entry name" value="Methyl-accepting chemotaxis protein (MCP) signaling domain"/>
    <property type="match status" value="1"/>
</dbReference>
<keyword evidence="1 3" id="KW-0807">Transducer</keyword>
<feature type="domain" description="HAMP" evidence="7">
    <location>
        <begin position="209"/>
        <end position="262"/>
    </location>
</feature>
<dbReference type="PRINTS" id="PR00260">
    <property type="entry name" value="CHEMTRNSDUCR"/>
</dbReference>
<proteinExistence type="inferred from homology"/>
<keyword evidence="4" id="KW-1133">Transmembrane helix</keyword>
<dbReference type="GO" id="GO:0016020">
    <property type="term" value="C:membrane"/>
    <property type="evidence" value="ECO:0007669"/>
    <property type="project" value="InterPro"/>
</dbReference>
<evidence type="ECO:0000256" key="3">
    <source>
        <dbReference type="PROSITE-ProRule" id="PRU00284"/>
    </source>
</evidence>
<dbReference type="EMBL" id="CP157484">
    <property type="protein sequence ID" value="XBO38951.1"/>
    <property type="molecule type" value="Genomic_DNA"/>
</dbReference>
<evidence type="ECO:0000259" key="7">
    <source>
        <dbReference type="PROSITE" id="PS50885"/>
    </source>
</evidence>
<dbReference type="InterPro" id="IPR004089">
    <property type="entry name" value="MCPsignal_dom"/>
</dbReference>
<dbReference type="PROSITE" id="PS50885">
    <property type="entry name" value="HAMP"/>
    <property type="match status" value="1"/>
</dbReference>
<keyword evidence="5" id="KW-0732">Signal</keyword>
<gene>
    <name evidence="8" type="ORF">ABEG18_25265</name>
</gene>
<dbReference type="Pfam" id="PF00015">
    <property type="entry name" value="MCPsignal"/>
    <property type="match status" value="1"/>
</dbReference>
<dbReference type="GO" id="GO:0006935">
    <property type="term" value="P:chemotaxis"/>
    <property type="evidence" value="ECO:0007669"/>
    <property type="project" value="InterPro"/>
</dbReference>
<feature type="transmembrane region" description="Helical" evidence="4">
    <location>
        <begin position="187"/>
        <end position="212"/>
    </location>
</feature>
<keyword evidence="4" id="KW-0472">Membrane</keyword>
<name>A0AAU7JFB1_9HYPH</name>
<feature type="chain" id="PRO_5043436853" evidence="5">
    <location>
        <begin position="28"/>
        <end position="560"/>
    </location>
</feature>
<comment type="similarity">
    <text evidence="2">Belongs to the methyl-accepting chemotaxis (MCP) protein family.</text>
</comment>
<evidence type="ECO:0000259" key="6">
    <source>
        <dbReference type="PROSITE" id="PS50111"/>
    </source>
</evidence>
<reference evidence="8" key="1">
    <citation type="submission" date="2024-05" db="EMBL/GenBank/DDBJ databases">
        <authorList>
            <person name="Kim S."/>
            <person name="Heo J."/>
            <person name="Choi H."/>
            <person name="Choi Y."/>
            <person name="Kwon S.-W."/>
            <person name="Kim Y."/>
        </authorList>
    </citation>
    <scope>NUCLEOTIDE SEQUENCE</scope>
    <source>
        <strain evidence="8">KACC 23698</strain>
    </source>
</reference>